<proteinExistence type="predicted"/>
<dbReference type="Proteomes" id="UP000015241">
    <property type="component" value="Unassembled WGS sequence"/>
</dbReference>
<protein>
    <submittedName>
        <fullName evidence="2">Uncharacterized protein</fullName>
    </submittedName>
</protein>
<name>S8DNQ5_FOMSC</name>
<dbReference type="InParanoid" id="S8DNQ5"/>
<keyword evidence="3" id="KW-1185">Reference proteome</keyword>
<feature type="compositionally biased region" description="Low complexity" evidence="1">
    <location>
        <begin position="73"/>
        <end position="82"/>
    </location>
</feature>
<sequence>MPSTLQRPTNGDGEEEEEEEGDEDEHEWHSDDDTYPSGPRPSTTSRAVSAYPYVLSLPLSPRNAITRRRRSPSIRTQSTTSSYGEGFANAAVSSSLPGLHSNSSMATRSGSGSYSDPEESSSSPSGGSSPTSSEASTGKGGEDQHERVINIKVRSLCHRLRLNKNSEVDAHIATCASQDWSTVDQVKVGNFVTAS</sequence>
<evidence type="ECO:0000313" key="3">
    <source>
        <dbReference type="Proteomes" id="UP000015241"/>
    </source>
</evidence>
<feature type="region of interest" description="Disordered" evidence="1">
    <location>
        <begin position="1"/>
        <end position="147"/>
    </location>
</feature>
<feature type="compositionally biased region" description="Acidic residues" evidence="1">
    <location>
        <begin position="12"/>
        <end position="25"/>
    </location>
</feature>
<organism evidence="2 3">
    <name type="scientific">Fomitopsis schrenkii</name>
    <name type="common">Brown rot fungus</name>
    <dbReference type="NCBI Taxonomy" id="2126942"/>
    <lineage>
        <taxon>Eukaryota</taxon>
        <taxon>Fungi</taxon>
        <taxon>Dikarya</taxon>
        <taxon>Basidiomycota</taxon>
        <taxon>Agaricomycotina</taxon>
        <taxon>Agaricomycetes</taxon>
        <taxon>Polyporales</taxon>
        <taxon>Fomitopsis</taxon>
    </lineage>
</organism>
<accession>S8DNQ5</accession>
<feature type="compositionally biased region" description="Low complexity" evidence="1">
    <location>
        <begin position="93"/>
        <end position="137"/>
    </location>
</feature>
<dbReference type="STRING" id="743788.S8DNQ5"/>
<gene>
    <name evidence="2" type="ORF">FOMPIDRAFT_1056398</name>
</gene>
<dbReference type="EMBL" id="KE504313">
    <property type="protein sequence ID" value="EPS92968.1"/>
    <property type="molecule type" value="Genomic_DNA"/>
</dbReference>
<reference evidence="2 3" key="1">
    <citation type="journal article" date="2012" name="Science">
        <title>The Paleozoic origin of enzymatic lignin decomposition reconstructed from 31 fungal genomes.</title>
        <authorList>
            <person name="Floudas D."/>
            <person name="Binder M."/>
            <person name="Riley R."/>
            <person name="Barry K."/>
            <person name="Blanchette R.A."/>
            <person name="Henrissat B."/>
            <person name="Martinez A.T."/>
            <person name="Otillar R."/>
            <person name="Spatafora J.W."/>
            <person name="Yadav J.S."/>
            <person name="Aerts A."/>
            <person name="Benoit I."/>
            <person name="Boyd A."/>
            <person name="Carlson A."/>
            <person name="Copeland A."/>
            <person name="Coutinho P.M."/>
            <person name="de Vries R.P."/>
            <person name="Ferreira P."/>
            <person name="Findley K."/>
            <person name="Foster B."/>
            <person name="Gaskell J."/>
            <person name="Glotzer D."/>
            <person name="Gorecki P."/>
            <person name="Heitman J."/>
            <person name="Hesse C."/>
            <person name="Hori C."/>
            <person name="Igarashi K."/>
            <person name="Jurgens J.A."/>
            <person name="Kallen N."/>
            <person name="Kersten P."/>
            <person name="Kohler A."/>
            <person name="Kuees U."/>
            <person name="Kumar T.K.A."/>
            <person name="Kuo A."/>
            <person name="LaButti K."/>
            <person name="Larrondo L.F."/>
            <person name="Lindquist E."/>
            <person name="Ling A."/>
            <person name="Lombard V."/>
            <person name="Lucas S."/>
            <person name="Lundell T."/>
            <person name="Martin R."/>
            <person name="McLaughlin D.J."/>
            <person name="Morgenstern I."/>
            <person name="Morin E."/>
            <person name="Murat C."/>
            <person name="Nagy L.G."/>
            <person name="Nolan M."/>
            <person name="Ohm R.A."/>
            <person name="Patyshakuliyeva A."/>
            <person name="Rokas A."/>
            <person name="Ruiz-Duenas F.J."/>
            <person name="Sabat G."/>
            <person name="Salamov A."/>
            <person name="Samejima M."/>
            <person name="Schmutz J."/>
            <person name="Slot J.C."/>
            <person name="St John F."/>
            <person name="Stenlid J."/>
            <person name="Sun H."/>
            <person name="Sun S."/>
            <person name="Syed K."/>
            <person name="Tsang A."/>
            <person name="Wiebenga A."/>
            <person name="Young D."/>
            <person name="Pisabarro A."/>
            <person name="Eastwood D.C."/>
            <person name="Martin F."/>
            <person name="Cullen D."/>
            <person name="Grigoriev I.V."/>
            <person name="Hibbett D.S."/>
        </authorList>
    </citation>
    <scope>NUCLEOTIDE SEQUENCE</scope>
    <source>
        <strain evidence="3">FP-58527</strain>
    </source>
</reference>
<dbReference type="AlphaFoldDB" id="S8DNQ5"/>
<evidence type="ECO:0000313" key="2">
    <source>
        <dbReference type="EMBL" id="EPS92968.1"/>
    </source>
</evidence>
<dbReference type="HOGENOM" id="CLU_1396355_0_0_1"/>
<evidence type="ECO:0000256" key="1">
    <source>
        <dbReference type="SAM" id="MobiDB-lite"/>
    </source>
</evidence>